<dbReference type="STRING" id="985665.HPL003_21655"/>
<dbReference type="PIRSF" id="PIRSF011468">
    <property type="entry name" value="PhnJ"/>
    <property type="match status" value="1"/>
</dbReference>
<accession>G7VPR1</accession>
<reference key="2">
    <citation type="submission" date="2011-11" db="EMBL/GenBank/DDBJ databases">
        <authorList>
            <person name="Shin S.H."/>
            <person name="Kim S."/>
            <person name="Kim J.Y."/>
        </authorList>
    </citation>
    <scope>NUCLEOTIDE SEQUENCE</scope>
    <source>
        <strain>HPL-003</strain>
    </source>
</reference>
<protein>
    <submittedName>
        <fullName evidence="1">Phosphonate metabolism PhnJ</fullName>
    </submittedName>
</protein>
<organism evidence="1 2">
    <name type="scientific">Paenibacillus terrae (strain HPL-003)</name>
    <dbReference type="NCBI Taxonomy" id="985665"/>
    <lineage>
        <taxon>Bacteria</taxon>
        <taxon>Bacillati</taxon>
        <taxon>Bacillota</taxon>
        <taxon>Bacilli</taxon>
        <taxon>Bacillales</taxon>
        <taxon>Paenibacillaceae</taxon>
        <taxon>Paenibacillus</taxon>
    </lineage>
</organism>
<dbReference type="SFLD" id="SFLDG01115">
    <property type="entry name" value="Phosphonate_metabolism_(PhnJ)"/>
    <property type="match status" value="1"/>
</dbReference>
<dbReference type="Pfam" id="PF06007">
    <property type="entry name" value="PhnJ"/>
    <property type="match status" value="1"/>
</dbReference>
<dbReference type="EMBL" id="CP003107">
    <property type="protein sequence ID" value="AET61059.1"/>
    <property type="molecule type" value="Genomic_DNA"/>
</dbReference>
<dbReference type="Proteomes" id="UP000005876">
    <property type="component" value="Chromosome"/>
</dbReference>
<name>G7VPR1_PAETH</name>
<dbReference type="SFLD" id="SFLDF00379">
    <property type="entry name" value="Phosphonate_metabolism_(PhnJ)"/>
    <property type="match status" value="1"/>
</dbReference>
<dbReference type="AlphaFoldDB" id="G7VPR1"/>
<reference evidence="1 2" key="3">
    <citation type="journal article" date="2012" name="J. Bacteriol.">
        <title>Genome Sequence of Paenibacillus terrae HPL-003, a Xylanase-Producing Bacterium Isolated from Soil Found in Forest Residue.</title>
        <authorList>
            <person name="Shin S.H."/>
            <person name="Kim S."/>
            <person name="Kim J.Y."/>
            <person name="Song H.Y."/>
            <person name="Cho S.J."/>
            <person name="Kim D.R."/>
            <person name="Lee K.I."/>
            <person name="Lim H.K."/>
            <person name="Park N.J."/>
            <person name="Hwang I.T."/>
            <person name="Yang K.S."/>
        </authorList>
    </citation>
    <scope>NUCLEOTIDE SEQUENCE [LARGE SCALE GENOMIC DNA]</scope>
    <source>
        <strain evidence="1 2">HPL-003</strain>
    </source>
</reference>
<dbReference type="KEGG" id="pta:HPL003_21655"/>
<dbReference type="eggNOG" id="COG3627">
    <property type="taxonomic scope" value="Bacteria"/>
</dbReference>
<evidence type="ECO:0000313" key="1">
    <source>
        <dbReference type="EMBL" id="AET61059.1"/>
    </source>
</evidence>
<dbReference type="GO" id="GO:0019700">
    <property type="term" value="P:organic phosphonate catabolic process"/>
    <property type="evidence" value="ECO:0007669"/>
    <property type="project" value="InterPro"/>
</dbReference>
<dbReference type="HOGENOM" id="CLU_063386_0_0_9"/>
<dbReference type="InterPro" id="IPR010306">
    <property type="entry name" value="PhnJ"/>
</dbReference>
<dbReference type="SFLD" id="SFLDS00033">
    <property type="entry name" value="Radical_SAM_Phosphonate_Metabo"/>
    <property type="match status" value="1"/>
</dbReference>
<dbReference type="GO" id="GO:0016829">
    <property type="term" value="F:lyase activity"/>
    <property type="evidence" value="ECO:0007669"/>
    <property type="project" value="InterPro"/>
</dbReference>
<reference evidence="2" key="1">
    <citation type="submission" date="2011-11" db="EMBL/GenBank/DDBJ databases">
        <title>Complete sequence of Paenibacillus terrae HPL-003.</title>
        <authorList>
            <person name="Shin S.H."/>
            <person name="Kim S."/>
            <person name="Kim J.Y."/>
        </authorList>
    </citation>
    <scope>NUCLEOTIDE SEQUENCE [LARGE SCALE GENOMIC DNA]</scope>
    <source>
        <strain evidence="2">HPL-003</strain>
    </source>
</reference>
<sequence>MQQMTSRRFSDQTYNFAFLDEGSKREIRRKTLKAIALPGHQVPFASRDLPIAKGYGTGGLQLTLAHLGRHDVLKVIDQGSDDSVNAVNIRRLVEHTAGIETTEDTALATLIQSRHRIPEEPLREDQLLILQTPKPEPLSRVEPREEVTRRQQASRDYSSMWLRLYEQIVRWGTITITMDYPVMVHDRYLMSPSPIPCQDTPKLHHAEHLTIFGAGREKKIYAVPPYTDVVPIQFEDYPFEADTERGYTCRWCGSSHTLMDEVIDEATGAKQHQCSDTNYCRKQRERGIAKGVLK</sequence>
<evidence type="ECO:0000313" key="2">
    <source>
        <dbReference type="Proteomes" id="UP000005876"/>
    </source>
</evidence>
<proteinExistence type="predicted"/>
<gene>
    <name evidence="1" type="ordered locus">HPL003_21655</name>
</gene>
<dbReference type="GO" id="GO:0051539">
    <property type="term" value="F:4 iron, 4 sulfur cluster binding"/>
    <property type="evidence" value="ECO:0007669"/>
    <property type="project" value="InterPro"/>
</dbReference>